<keyword evidence="3" id="KW-1185">Reference proteome</keyword>
<dbReference type="InterPro" id="IPR001279">
    <property type="entry name" value="Metallo-B-lactamas"/>
</dbReference>
<dbReference type="PANTHER" id="PTHR23131:SF0">
    <property type="entry name" value="ENDORIBONUCLEASE LACTB2"/>
    <property type="match status" value="1"/>
</dbReference>
<sequence length="300" mass="31924">MADFAPIAGKPLALAEDLHLVLAPNPSPMTYLGTNTYILGRDTLAIIDPGPDDPNHLAAVEAAIAGRPVSHILLTHSHLDHSPLAATLRDRLAAPTYAFGDSRAGRSAVMQQLAEEGLAGGGEGIDHRFSPDRALRDGDVLSGAWGEITALHTPGHIGNHLCYVWNDAIFTGDHVMGWASSLVSPPDGDLSDFMASCTKLQGHDARIYYPGHGAPVMQPAARLAWLIAHRKTREMQIISTLTEKPATPAQITSAVYHDLAHGLAQAAERNVFAHLVDLYTRGIVSAAPQLATGATFALRE</sequence>
<dbReference type="RefSeq" id="WP_076658356.1">
    <property type="nucleotide sequence ID" value="NZ_FTPR01000001.1"/>
</dbReference>
<dbReference type="Pfam" id="PF00753">
    <property type="entry name" value="Lactamase_B"/>
    <property type="match status" value="1"/>
</dbReference>
<dbReference type="Gene3D" id="3.60.15.10">
    <property type="entry name" value="Ribonuclease Z/Hydroxyacylglutathione hydrolase-like"/>
    <property type="match status" value="1"/>
</dbReference>
<proteinExistence type="predicted"/>
<gene>
    <name evidence="2" type="ORF">SAMN05421665_0672</name>
</gene>
<organism evidence="2 3">
    <name type="scientific">Yoonia rosea</name>
    <dbReference type="NCBI Taxonomy" id="287098"/>
    <lineage>
        <taxon>Bacteria</taxon>
        <taxon>Pseudomonadati</taxon>
        <taxon>Pseudomonadota</taxon>
        <taxon>Alphaproteobacteria</taxon>
        <taxon>Rhodobacterales</taxon>
        <taxon>Paracoccaceae</taxon>
        <taxon>Yoonia</taxon>
    </lineage>
</organism>
<dbReference type="PANTHER" id="PTHR23131">
    <property type="entry name" value="ENDORIBONUCLEASE LACTB2"/>
    <property type="match status" value="1"/>
</dbReference>
<dbReference type="CDD" id="cd16278">
    <property type="entry name" value="metallo-hydrolase-like_MBL-fold"/>
    <property type="match status" value="1"/>
</dbReference>
<dbReference type="InterPro" id="IPR036866">
    <property type="entry name" value="RibonucZ/Hydroxyglut_hydro"/>
</dbReference>
<dbReference type="OrthoDB" id="9788263at2"/>
<dbReference type="EMBL" id="FTPR01000001">
    <property type="protein sequence ID" value="SIT77932.1"/>
    <property type="molecule type" value="Genomic_DNA"/>
</dbReference>
<reference evidence="3" key="1">
    <citation type="submission" date="2017-01" db="EMBL/GenBank/DDBJ databases">
        <authorList>
            <person name="Varghese N."/>
            <person name="Submissions S."/>
        </authorList>
    </citation>
    <scope>NUCLEOTIDE SEQUENCE [LARGE SCALE GENOMIC DNA]</scope>
    <source>
        <strain evidence="3">DSM 29591</strain>
    </source>
</reference>
<dbReference type="Gene3D" id="1.10.10.10">
    <property type="entry name" value="Winged helix-like DNA-binding domain superfamily/Winged helix DNA-binding domain"/>
    <property type="match status" value="1"/>
</dbReference>
<dbReference type="SUPFAM" id="SSF56281">
    <property type="entry name" value="Metallo-hydrolase/oxidoreductase"/>
    <property type="match status" value="1"/>
</dbReference>
<protein>
    <submittedName>
        <fullName evidence="2">Glyoxylase, beta-lactamase superfamily II</fullName>
    </submittedName>
</protein>
<accession>A0A1R3WJA8</accession>
<evidence type="ECO:0000259" key="1">
    <source>
        <dbReference type="SMART" id="SM00849"/>
    </source>
</evidence>
<dbReference type="Pfam" id="PF17778">
    <property type="entry name" value="WHD_BLACT"/>
    <property type="match status" value="1"/>
</dbReference>
<dbReference type="InterPro" id="IPR050662">
    <property type="entry name" value="Sec-metab_biosynth-thioest"/>
</dbReference>
<evidence type="ECO:0000313" key="2">
    <source>
        <dbReference type="EMBL" id="SIT77932.1"/>
    </source>
</evidence>
<feature type="domain" description="Metallo-beta-lactamase" evidence="1">
    <location>
        <begin position="33"/>
        <end position="212"/>
    </location>
</feature>
<dbReference type="Proteomes" id="UP000186997">
    <property type="component" value="Unassembled WGS sequence"/>
</dbReference>
<dbReference type="InterPro" id="IPR041516">
    <property type="entry name" value="LACTB2_WH"/>
</dbReference>
<dbReference type="SMART" id="SM00849">
    <property type="entry name" value="Lactamase_B"/>
    <property type="match status" value="1"/>
</dbReference>
<dbReference type="InterPro" id="IPR036388">
    <property type="entry name" value="WH-like_DNA-bd_sf"/>
</dbReference>
<dbReference type="AlphaFoldDB" id="A0A1R3WJA8"/>
<dbReference type="STRING" id="287098.SAMN05421665_0672"/>
<evidence type="ECO:0000313" key="3">
    <source>
        <dbReference type="Proteomes" id="UP000186997"/>
    </source>
</evidence>
<name>A0A1R3WJA8_9RHOB</name>